<evidence type="ECO:0000313" key="2">
    <source>
        <dbReference type="Proteomes" id="UP000070260"/>
    </source>
</evidence>
<dbReference type="EMBL" id="CP013615">
    <property type="protein sequence ID" value="AMN31144.1"/>
    <property type="molecule type" value="Genomic_DNA"/>
</dbReference>
<accession>A0A140GRI5</accession>
<dbReference type="RefSeq" id="WP_061429739.1">
    <property type="nucleotide sequence ID" value="NZ_CATNZX010000001.1"/>
</dbReference>
<dbReference type="PATRIC" id="fig|1502.177.peg.3436"/>
<protein>
    <submittedName>
        <fullName evidence="1">Uncharacterized protein</fullName>
    </submittedName>
</protein>
<gene>
    <name evidence="1" type="ORF">JFP838_pA0228</name>
</gene>
<geneLocation type="plasmid" evidence="1 2">
    <name>pJFP838A</name>
</geneLocation>
<reference evidence="1 2" key="1">
    <citation type="journal article" date="2016" name="PLoS ONE">
        <title>Plasmid Characterization and Chromosome Analysis of Two netF+ Clostridium perfringens Isolates Associated with Foal and Canine Necrotizing Enteritis.</title>
        <authorList>
            <person name="Mehdizadeh Gohari I."/>
            <person name="Kropinski A.M."/>
            <person name="Weese S.J."/>
            <person name="Parreira V.R."/>
            <person name="Whitehead A.E."/>
            <person name="Boerlin P."/>
            <person name="Prescott J.F."/>
        </authorList>
    </citation>
    <scope>NUCLEOTIDE SEQUENCE [LARGE SCALE GENOMIC DNA]</scope>
    <source>
        <strain evidence="1 2">JP838</strain>
        <plasmid evidence="2">Plasmid pJFP838A</plasmid>
    </source>
</reference>
<organism evidence="1 2">
    <name type="scientific">Clostridium perfringens</name>
    <dbReference type="NCBI Taxonomy" id="1502"/>
    <lineage>
        <taxon>Bacteria</taxon>
        <taxon>Bacillati</taxon>
        <taxon>Bacillota</taxon>
        <taxon>Clostridia</taxon>
        <taxon>Eubacteriales</taxon>
        <taxon>Clostridiaceae</taxon>
        <taxon>Clostridium</taxon>
    </lineage>
</organism>
<proteinExistence type="predicted"/>
<evidence type="ECO:0000313" key="1">
    <source>
        <dbReference type="EMBL" id="AMN31144.1"/>
    </source>
</evidence>
<sequence length="72" mass="8602">MINRDNTSIEQISINRDTLSKELLYDIESNLDGWANWFSYLDLTQEELIKRKNDLKDKICILKELINKKDEI</sequence>
<name>A0A140GRI5_CLOPF</name>
<dbReference type="AlphaFoldDB" id="A0A140GRI5"/>
<dbReference type="Proteomes" id="UP000070260">
    <property type="component" value="Plasmid pJFP838A"/>
</dbReference>
<keyword evidence="1" id="KW-0614">Plasmid</keyword>